<sequence length="207" mass="23183">MRAAVGPCVLGLPTVSFMKEFLLHPVVPMALLAVWTMMWWHQRKTPPVLPKMDRVNARPGDLSLGGSTATSKTEMRVRKVLENAGYRTYPQGTLMCMGRDSAGKNRFFTPDILLRKPFAVVEVDPAHWHGAPEKVAEDIMRNRFYARRGLRVIRVRIAGTQALGPNDVVIGESDFDPAKHRTVLLRAVASAKMVPASYWTSMQRRGT</sequence>
<evidence type="ECO:0000313" key="1">
    <source>
        <dbReference type="EMBL" id="CPV70378.1"/>
    </source>
</evidence>
<protein>
    <recommendedName>
        <fullName evidence="3">DUF559 domain-containing protein</fullName>
    </recommendedName>
</protein>
<gene>
    <name evidence="1" type="ORF">ERS075579_04776</name>
</gene>
<accession>A0A0U1BYS1</accession>
<dbReference type="InterPro" id="IPR011335">
    <property type="entry name" value="Restrct_endonuc-II-like"/>
</dbReference>
<name>A0A0U1BYS1_9MYCO</name>
<organism evidence="1 2">
    <name type="scientific">Mycobacteroides abscessus</name>
    <dbReference type="NCBI Taxonomy" id="36809"/>
    <lineage>
        <taxon>Bacteria</taxon>
        <taxon>Bacillati</taxon>
        <taxon>Actinomycetota</taxon>
        <taxon>Actinomycetes</taxon>
        <taxon>Mycobacteriales</taxon>
        <taxon>Mycobacteriaceae</taxon>
        <taxon>Mycobacteroides</taxon>
    </lineage>
</organism>
<evidence type="ECO:0000313" key="2">
    <source>
        <dbReference type="Proteomes" id="UP000045782"/>
    </source>
</evidence>
<dbReference type="EMBL" id="CSWP01000012">
    <property type="protein sequence ID" value="CPV70378.1"/>
    <property type="molecule type" value="Genomic_DNA"/>
</dbReference>
<dbReference type="Proteomes" id="UP000045782">
    <property type="component" value="Unassembled WGS sequence"/>
</dbReference>
<dbReference type="AlphaFoldDB" id="A0A0U1BYS1"/>
<reference evidence="1 2" key="1">
    <citation type="submission" date="2015-03" db="EMBL/GenBank/DDBJ databases">
        <authorList>
            <person name="Murphy D."/>
        </authorList>
    </citation>
    <scope>NUCLEOTIDE SEQUENCE [LARGE SCALE GENOMIC DNA]</scope>
    <source>
        <strain evidence="1 2">PAP088</strain>
    </source>
</reference>
<evidence type="ECO:0008006" key="3">
    <source>
        <dbReference type="Google" id="ProtNLM"/>
    </source>
</evidence>
<proteinExistence type="predicted"/>
<dbReference type="SUPFAM" id="SSF52980">
    <property type="entry name" value="Restriction endonuclease-like"/>
    <property type="match status" value="1"/>
</dbReference>
<dbReference type="Gene3D" id="3.40.960.10">
    <property type="entry name" value="VSR Endonuclease"/>
    <property type="match status" value="1"/>
</dbReference>